<accession>A0A6N3SSR7</accession>
<dbReference type="EMBL" id="BAMX01000037">
    <property type="protein sequence ID" value="GAN67061.1"/>
    <property type="molecule type" value="Genomic_DNA"/>
</dbReference>
<sequence length="60" mass="6776">MHFFNKYVFGVWLVSCQLKAHFAGGNGLGRSVCHNAVCGLSDKVWLWPFLKAQQPVQPKE</sequence>
<protein>
    <submittedName>
        <fullName evidence="1">Uncharacterized protein</fullName>
    </submittedName>
</protein>
<gene>
    <name evidence="1" type="ORF">Abor_037_007</name>
</gene>
<accession>A0A0D6NNR2</accession>
<reference evidence="1 2" key="1">
    <citation type="submission" date="2012-11" db="EMBL/GenBank/DDBJ databases">
        <title>Whole genome sequence of Acetobacter orientalis 21F-2.</title>
        <authorList>
            <person name="Azuma Y."/>
            <person name="Higashiura N."/>
            <person name="Hirakawa H."/>
            <person name="Matsushita K."/>
        </authorList>
    </citation>
    <scope>NUCLEOTIDE SEQUENCE [LARGE SCALE GENOMIC DNA]</scope>
    <source>
        <strain evidence="1 2">21F-2</strain>
    </source>
</reference>
<dbReference type="Proteomes" id="UP000032670">
    <property type="component" value="Unassembled WGS sequence"/>
</dbReference>
<comment type="caution">
    <text evidence="1">The sequence shown here is derived from an EMBL/GenBank/DDBJ whole genome shotgun (WGS) entry which is preliminary data.</text>
</comment>
<name>A0A0D6NNR2_9PROT</name>
<dbReference type="AlphaFoldDB" id="A0A0D6NNR2"/>
<organism evidence="1 2">
    <name type="scientific">Acetobacter orientalis</name>
    <dbReference type="NCBI Taxonomy" id="146474"/>
    <lineage>
        <taxon>Bacteria</taxon>
        <taxon>Pseudomonadati</taxon>
        <taxon>Pseudomonadota</taxon>
        <taxon>Alphaproteobacteria</taxon>
        <taxon>Acetobacterales</taxon>
        <taxon>Acetobacteraceae</taxon>
        <taxon>Acetobacter</taxon>
    </lineage>
</organism>
<evidence type="ECO:0000313" key="1">
    <source>
        <dbReference type="EMBL" id="GAN67061.1"/>
    </source>
</evidence>
<evidence type="ECO:0000313" key="2">
    <source>
        <dbReference type="Proteomes" id="UP000032670"/>
    </source>
</evidence>
<keyword evidence="2" id="KW-1185">Reference proteome</keyword>
<proteinExistence type="predicted"/>